<gene>
    <name evidence="2" type="ORF">C1SCF055_LOCUS382</name>
</gene>
<feature type="compositionally biased region" description="Basic and acidic residues" evidence="1">
    <location>
        <begin position="51"/>
        <end position="82"/>
    </location>
</feature>
<dbReference type="EMBL" id="CAMXCT030000001">
    <property type="protein sequence ID" value="CAL4759104.1"/>
    <property type="molecule type" value="Genomic_DNA"/>
</dbReference>
<dbReference type="EMBL" id="CAMXCT020000001">
    <property type="protein sequence ID" value="CAL1125167.1"/>
    <property type="molecule type" value="Genomic_DNA"/>
</dbReference>
<dbReference type="AlphaFoldDB" id="A0A9P1BEB8"/>
<dbReference type="Proteomes" id="UP001152797">
    <property type="component" value="Unassembled WGS sequence"/>
</dbReference>
<evidence type="ECO:0000313" key="3">
    <source>
        <dbReference type="EMBL" id="CAL1125167.1"/>
    </source>
</evidence>
<keyword evidence="4" id="KW-1185">Reference proteome</keyword>
<evidence type="ECO:0000313" key="2">
    <source>
        <dbReference type="EMBL" id="CAI3971792.1"/>
    </source>
</evidence>
<feature type="region of interest" description="Disordered" evidence="1">
    <location>
        <begin position="50"/>
        <end position="82"/>
    </location>
</feature>
<proteinExistence type="predicted"/>
<accession>A0A9P1BEB8</accession>
<evidence type="ECO:0000256" key="1">
    <source>
        <dbReference type="SAM" id="MobiDB-lite"/>
    </source>
</evidence>
<reference evidence="2" key="1">
    <citation type="submission" date="2022-10" db="EMBL/GenBank/DDBJ databases">
        <authorList>
            <person name="Chen Y."/>
            <person name="Dougan E. K."/>
            <person name="Chan C."/>
            <person name="Rhodes N."/>
            <person name="Thang M."/>
        </authorList>
    </citation>
    <scope>NUCLEOTIDE SEQUENCE</scope>
</reference>
<evidence type="ECO:0000313" key="4">
    <source>
        <dbReference type="Proteomes" id="UP001152797"/>
    </source>
</evidence>
<organism evidence="2">
    <name type="scientific">Cladocopium goreaui</name>
    <dbReference type="NCBI Taxonomy" id="2562237"/>
    <lineage>
        <taxon>Eukaryota</taxon>
        <taxon>Sar</taxon>
        <taxon>Alveolata</taxon>
        <taxon>Dinophyceae</taxon>
        <taxon>Suessiales</taxon>
        <taxon>Symbiodiniaceae</taxon>
        <taxon>Cladocopium</taxon>
    </lineage>
</organism>
<dbReference type="EMBL" id="CAMXCT010000001">
    <property type="protein sequence ID" value="CAI3971792.1"/>
    <property type="molecule type" value="Genomic_DNA"/>
</dbReference>
<name>A0A9P1BEB8_9DINO</name>
<sequence length="349" mass="40535">MPRGSHEYELVRANSKDVLAAIVQRERLNWKQRMELRRWIRSTTLEFQDSLQRKEMTKTPEPEKPKADHAREEESLSEDERRAKAMYGDRALKGPNALDRSIKVVILNRRHHGKELQTIERLTKTQIVTDGGRRFRRRDGHGVGDQGDWLKVPNEATKNLLRWEAMIKAIQHAIGQGALRQISTHELAEIHRVLVRRLDGGFRRLDDVIALMRSMLTLIQNEGLMVRQAGEGLDQLQAGDEVTVFLNYGAVEVHKIDRVTKTQIVIGGWKFRKKDGFRIGNVGWHTAHIELTTEEHRSLSRRKKLILEVHRLVEWANRQRLKQMTDAELTEVKVTLKMIEDRIKADDSE</sequence>
<protein>
    <submittedName>
        <fullName evidence="2">Uncharacterized protein</fullName>
    </submittedName>
</protein>
<comment type="caution">
    <text evidence="2">The sequence shown here is derived from an EMBL/GenBank/DDBJ whole genome shotgun (WGS) entry which is preliminary data.</text>
</comment>
<reference evidence="3" key="2">
    <citation type="submission" date="2024-04" db="EMBL/GenBank/DDBJ databases">
        <authorList>
            <person name="Chen Y."/>
            <person name="Shah S."/>
            <person name="Dougan E. K."/>
            <person name="Thang M."/>
            <person name="Chan C."/>
        </authorList>
    </citation>
    <scope>NUCLEOTIDE SEQUENCE [LARGE SCALE GENOMIC DNA]</scope>
</reference>